<sequence>MSAAVNSRSGEQPSQAERAYLTLRDLILTLQLPPGAPVQEEPLSGELGIGRTPFREAIKRLEAESLVAIYPRRGTFVTEVNITDHALIADVRRRLEGHAARRAAERATDAERSELDELRTLTEDLGNDQSVIMDVDARVHRTIYHCTHNRYLEGTLGQYYNLALRIWHLFFDRLPNVSDHVAEHSELLKAIIAADADGADRIAVAHVDDFEQSIRQAI</sequence>
<keyword evidence="2" id="KW-0238">DNA-binding</keyword>
<reference evidence="5 6" key="1">
    <citation type="submission" date="2022-11" db="EMBL/GenBank/DDBJ databases">
        <title>Draft genome sequence of Saccharopolyspora sp. WRP15-2 isolated from rhizosphere soils of wild rice in Thailand.</title>
        <authorList>
            <person name="Duangmal K."/>
            <person name="Kammanee S."/>
            <person name="Muangham S."/>
        </authorList>
    </citation>
    <scope>NUCLEOTIDE SEQUENCE [LARGE SCALE GENOMIC DNA]</scope>
    <source>
        <strain evidence="5 6">WRP15-2</strain>
    </source>
</reference>
<dbReference type="InterPro" id="IPR008920">
    <property type="entry name" value="TF_FadR/GntR_C"/>
</dbReference>
<protein>
    <submittedName>
        <fullName evidence="5">GntR family transcriptional regulator</fullName>
    </submittedName>
</protein>
<evidence type="ECO:0000256" key="1">
    <source>
        <dbReference type="ARBA" id="ARBA00023015"/>
    </source>
</evidence>
<evidence type="ECO:0000313" key="6">
    <source>
        <dbReference type="Proteomes" id="UP001210380"/>
    </source>
</evidence>
<dbReference type="InterPro" id="IPR011711">
    <property type="entry name" value="GntR_C"/>
</dbReference>
<dbReference type="Proteomes" id="UP001210380">
    <property type="component" value="Unassembled WGS sequence"/>
</dbReference>
<dbReference type="SUPFAM" id="SSF48008">
    <property type="entry name" value="GntR ligand-binding domain-like"/>
    <property type="match status" value="1"/>
</dbReference>
<evidence type="ECO:0000313" key="5">
    <source>
        <dbReference type="EMBL" id="MDA3626396.1"/>
    </source>
</evidence>
<name>A0ABT4UXG7_9PSEU</name>
<dbReference type="RefSeq" id="WP_270948988.1">
    <property type="nucleotide sequence ID" value="NZ_JAQGLA010000015.1"/>
</dbReference>
<dbReference type="Gene3D" id="1.10.10.10">
    <property type="entry name" value="Winged helix-like DNA-binding domain superfamily/Winged helix DNA-binding domain"/>
    <property type="match status" value="1"/>
</dbReference>
<dbReference type="PANTHER" id="PTHR43537:SF5">
    <property type="entry name" value="UXU OPERON TRANSCRIPTIONAL REGULATOR"/>
    <property type="match status" value="1"/>
</dbReference>
<keyword evidence="3" id="KW-0804">Transcription</keyword>
<dbReference type="SMART" id="SM00895">
    <property type="entry name" value="FCD"/>
    <property type="match status" value="1"/>
</dbReference>
<organism evidence="5 6">
    <name type="scientific">Saccharopolyspora oryzae</name>
    <dbReference type="NCBI Taxonomy" id="2997343"/>
    <lineage>
        <taxon>Bacteria</taxon>
        <taxon>Bacillati</taxon>
        <taxon>Actinomycetota</taxon>
        <taxon>Actinomycetes</taxon>
        <taxon>Pseudonocardiales</taxon>
        <taxon>Pseudonocardiaceae</taxon>
        <taxon>Saccharopolyspora</taxon>
    </lineage>
</organism>
<dbReference type="CDD" id="cd07377">
    <property type="entry name" value="WHTH_GntR"/>
    <property type="match status" value="1"/>
</dbReference>
<dbReference type="Gene3D" id="1.20.120.530">
    <property type="entry name" value="GntR ligand-binding domain-like"/>
    <property type="match status" value="1"/>
</dbReference>
<proteinExistence type="predicted"/>
<dbReference type="EMBL" id="JAQGLA010000015">
    <property type="protein sequence ID" value="MDA3626396.1"/>
    <property type="molecule type" value="Genomic_DNA"/>
</dbReference>
<dbReference type="PANTHER" id="PTHR43537">
    <property type="entry name" value="TRANSCRIPTIONAL REGULATOR, GNTR FAMILY"/>
    <property type="match status" value="1"/>
</dbReference>
<evidence type="ECO:0000256" key="3">
    <source>
        <dbReference type="ARBA" id="ARBA00023163"/>
    </source>
</evidence>
<dbReference type="InterPro" id="IPR036390">
    <property type="entry name" value="WH_DNA-bd_sf"/>
</dbReference>
<feature type="domain" description="HTH gntR-type" evidence="4">
    <location>
        <begin position="13"/>
        <end position="80"/>
    </location>
</feature>
<dbReference type="SUPFAM" id="SSF46785">
    <property type="entry name" value="Winged helix' DNA-binding domain"/>
    <property type="match status" value="1"/>
</dbReference>
<dbReference type="Pfam" id="PF07729">
    <property type="entry name" value="FCD"/>
    <property type="match status" value="1"/>
</dbReference>
<dbReference type="SMART" id="SM00345">
    <property type="entry name" value="HTH_GNTR"/>
    <property type="match status" value="1"/>
</dbReference>
<evidence type="ECO:0000256" key="2">
    <source>
        <dbReference type="ARBA" id="ARBA00023125"/>
    </source>
</evidence>
<accession>A0ABT4UXG7</accession>
<keyword evidence="1" id="KW-0805">Transcription regulation</keyword>
<dbReference type="PROSITE" id="PS50949">
    <property type="entry name" value="HTH_GNTR"/>
    <property type="match status" value="1"/>
</dbReference>
<gene>
    <name evidence="5" type="ORF">OU415_13195</name>
</gene>
<dbReference type="InterPro" id="IPR036388">
    <property type="entry name" value="WH-like_DNA-bd_sf"/>
</dbReference>
<dbReference type="Pfam" id="PF00392">
    <property type="entry name" value="GntR"/>
    <property type="match status" value="1"/>
</dbReference>
<keyword evidence="6" id="KW-1185">Reference proteome</keyword>
<dbReference type="InterPro" id="IPR000524">
    <property type="entry name" value="Tscrpt_reg_HTH_GntR"/>
</dbReference>
<comment type="caution">
    <text evidence="5">The sequence shown here is derived from an EMBL/GenBank/DDBJ whole genome shotgun (WGS) entry which is preliminary data.</text>
</comment>
<evidence type="ECO:0000259" key="4">
    <source>
        <dbReference type="PROSITE" id="PS50949"/>
    </source>
</evidence>